<protein>
    <submittedName>
        <fullName evidence="1">Uncharacterized protein</fullName>
    </submittedName>
</protein>
<name>A0ABV1G858_9FIRM</name>
<dbReference type="RefSeq" id="WP_349136244.1">
    <property type="nucleotide sequence ID" value="NZ_JBBMFF010000237.1"/>
</dbReference>
<keyword evidence="2" id="KW-1185">Reference proteome</keyword>
<dbReference type="Proteomes" id="UP001491552">
    <property type="component" value="Unassembled WGS sequence"/>
</dbReference>
<accession>A0ABV1G858</accession>
<proteinExistence type="predicted"/>
<evidence type="ECO:0000313" key="2">
    <source>
        <dbReference type="Proteomes" id="UP001491552"/>
    </source>
</evidence>
<dbReference type="EMBL" id="JBBMFF010000237">
    <property type="protein sequence ID" value="MEQ2511524.1"/>
    <property type="molecule type" value="Genomic_DNA"/>
</dbReference>
<gene>
    <name evidence="1" type="ORF">WMO66_09750</name>
</gene>
<evidence type="ECO:0000313" key="1">
    <source>
        <dbReference type="EMBL" id="MEQ2511524.1"/>
    </source>
</evidence>
<sequence>MRKGIFWCANFDTECPELITVSAACDKNGDSKELVRFSSKSGNNFNHRPEWERLDRSITAGRPFNYYPRGRVEIKNGKATVFLNPAINKECIVYRIMDAFELMTGELNCINIKSDGSSHYRFTCESAERES</sequence>
<organism evidence="1 2">
    <name type="scientific">Faecousia intestinalis</name>
    <dbReference type="NCBI Taxonomy" id="3133167"/>
    <lineage>
        <taxon>Bacteria</taxon>
        <taxon>Bacillati</taxon>
        <taxon>Bacillota</taxon>
        <taxon>Clostridia</taxon>
        <taxon>Eubacteriales</taxon>
        <taxon>Oscillospiraceae</taxon>
        <taxon>Faecousia</taxon>
    </lineage>
</organism>
<reference evidence="1 2" key="1">
    <citation type="submission" date="2024-03" db="EMBL/GenBank/DDBJ databases">
        <title>Human intestinal bacterial collection.</title>
        <authorList>
            <person name="Pauvert C."/>
            <person name="Hitch T.C.A."/>
            <person name="Clavel T."/>
        </authorList>
    </citation>
    <scope>NUCLEOTIDE SEQUENCE [LARGE SCALE GENOMIC DNA]</scope>
    <source>
        <strain evidence="1 2">CLA-AA-H192</strain>
    </source>
</reference>
<comment type="caution">
    <text evidence="1">The sequence shown here is derived from an EMBL/GenBank/DDBJ whole genome shotgun (WGS) entry which is preliminary data.</text>
</comment>